<dbReference type="PATRIC" id="fig|2162.9.peg.1878"/>
<name>A0A090I4J2_METFO</name>
<dbReference type="InterPro" id="IPR038587">
    <property type="entry name" value="Ribosomal_eL40_sf"/>
</dbReference>
<evidence type="ECO:0000256" key="1">
    <source>
        <dbReference type="SAM" id="MobiDB-lite"/>
    </source>
</evidence>
<dbReference type="AlphaFoldDB" id="A0A090I4J2"/>
<reference evidence="4" key="2">
    <citation type="submission" date="2020-10" db="EMBL/GenBank/DDBJ databases">
        <title>Dehalococcoides mccartyi of a TCE/Cr reducing biochatode.</title>
        <authorList>
            <person name="Matturro B."/>
        </authorList>
    </citation>
    <scope>NUCLEOTIDE SEQUENCE</scope>
    <source>
        <strain evidence="4">Bin2</strain>
    </source>
</reference>
<accession>A0A090I4J2</accession>
<evidence type="ECO:0000259" key="2">
    <source>
        <dbReference type="Pfam" id="PF12773"/>
    </source>
</evidence>
<dbReference type="Gene3D" id="4.10.1060.50">
    <property type="match status" value="1"/>
</dbReference>
<feature type="compositionally biased region" description="Basic and acidic residues" evidence="1">
    <location>
        <begin position="73"/>
        <end position="85"/>
    </location>
</feature>
<dbReference type="Pfam" id="PF12773">
    <property type="entry name" value="DZR"/>
    <property type="match status" value="1"/>
</dbReference>
<dbReference type="InterPro" id="IPR025874">
    <property type="entry name" value="DZR"/>
</dbReference>
<reference evidence="3" key="1">
    <citation type="submission" date="2014-08" db="EMBL/GenBank/DDBJ databases">
        <authorList>
            <person name="Wibberg D."/>
        </authorList>
    </citation>
    <scope>NUCLEOTIDE SEQUENCE</scope>
</reference>
<feature type="region of interest" description="Disordered" evidence="1">
    <location>
        <begin position="57"/>
        <end position="89"/>
    </location>
</feature>
<feature type="compositionally biased region" description="Acidic residues" evidence="1">
    <location>
        <begin position="58"/>
        <end position="72"/>
    </location>
</feature>
<evidence type="ECO:0000313" key="3">
    <source>
        <dbReference type="EMBL" id="CEA14154.1"/>
    </source>
</evidence>
<gene>
    <name evidence="3" type="ORF">DSM1535_1829</name>
    <name evidence="4" type="ORF">ISP06_10850</name>
</gene>
<sequence length="367" mass="40941">MKCPHCNTENPEEARFCMECGYVLEEKGEICSSCGNLNPPHAKFCLECGARMKSGGDPDVEYSEAPSEEPTEEEHTAPKTPDETPIKTPKVEYIPPKGSETWRELCPACNMSSLTPKTYKGILSSKNILECDYCGAVFEEHSKKFKFKAIYDITSDFWKKYGRKTLSEEEWTRIAHGGISNEEQCLLEEKTSQDDLVNFVNALNQGTLNLTPVSNPPVILKKNEEACVVFSGITLMEPRAVRQTRGGYAGPTIRVAKGVSFRMGSVAARSESHEELRNIDQGTLVLTNKRLIFIGSKRTTNIDLGKIISITAYKDGIASQRENKQKTEYFTGIDHHTLNFTINGRSHTVPFTGLIMKAAIEGKIRQI</sequence>
<dbReference type="RefSeq" id="WP_082055717.1">
    <property type="nucleotide sequence ID" value="NZ_CALCVY010000252.1"/>
</dbReference>
<evidence type="ECO:0000313" key="4">
    <source>
        <dbReference type="EMBL" id="MBF4475947.1"/>
    </source>
</evidence>
<organism evidence="3">
    <name type="scientific">Methanobacterium formicicum</name>
    <dbReference type="NCBI Taxonomy" id="2162"/>
    <lineage>
        <taxon>Archaea</taxon>
        <taxon>Methanobacteriati</taxon>
        <taxon>Methanobacteriota</taxon>
        <taxon>Methanomada group</taxon>
        <taxon>Methanobacteria</taxon>
        <taxon>Methanobacteriales</taxon>
        <taxon>Methanobacteriaceae</taxon>
        <taxon>Methanobacterium</taxon>
    </lineage>
</organism>
<protein>
    <submittedName>
        <fullName evidence="4">Zinc ribbon domain-containing protein</fullName>
    </submittedName>
</protein>
<dbReference type="Proteomes" id="UP000606900">
    <property type="component" value="Unassembled WGS sequence"/>
</dbReference>
<dbReference type="EMBL" id="JADIIL010000038">
    <property type="protein sequence ID" value="MBF4475947.1"/>
    <property type="molecule type" value="Genomic_DNA"/>
</dbReference>
<dbReference type="KEGG" id="mfi:DSM1535_1829"/>
<proteinExistence type="predicted"/>
<dbReference type="EMBL" id="LN515531">
    <property type="protein sequence ID" value="CEA14154.1"/>
    <property type="molecule type" value="Genomic_DNA"/>
</dbReference>
<feature type="domain" description="DZANK-type" evidence="2">
    <location>
        <begin position="3"/>
        <end position="49"/>
    </location>
</feature>